<dbReference type="SUPFAM" id="SSF82784">
    <property type="entry name" value="OsmC-like"/>
    <property type="match status" value="1"/>
</dbReference>
<gene>
    <name evidence="1" type="ORF">METZ01_LOCUS302542</name>
</gene>
<dbReference type="InterPro" id="IPR015946">
    <property type="entry name" value="KH_dom-like_a/b"/>
</dbReference>
<dbReference type="InterPro" id="IPR036102">
    <property type="entry name" value="OsmC/Ohrsf"/>
</dbReference>
<evidence type="ECO:0000313" key="1">
    <source>
        <dbReference type="EMBL" id="SVC49688.1"/>
    </source>
</evidence>
<proteinExistence type="predicted"/>
<reference evidence="1" key="1">
    <citation type="submission" date="2018-05" db="EMBL/GenBank/DDBJ databases">
        <authorList>
            <person name="Lanie J.A."/>
            <person name="Ng W.-L."/>
            <person name="Kazmierczak K.M."/>
            <person name="Andrzejewski T.M."/>
            <person name="Davidsen T.M."/>
            <person name="Wayne K.J."/>
            <person name="Tettelin H."/>
            <person name="Glass J.I."/>
            <person name="Rusch D."/>
            <person name="Podicherti R."/>
            <person name="Tsui H.-C.T."/>
            <person name="Winkler M.E."/>
        </authorList>
    </citation>
    <scope>NUCLEOTIDE SEQUENCE</scope>
</reference>
<evidence type="ECO:0008006" key="2">
    <source>
        <dbReference type="Google" id="ProtNLM"/>
    </source>
</evidence>
<sequence>MPDVKVQLRQVGPSTSEATLPRGHKVLVDRPEAKGGADKGPIGGEYFLTAVGGCFMSTLLAAIKAREAPVTNVRTD</sequence>
<accession>A0A382MMH7</accession>
<name>A0A382MMH7_9ZZZZ</name>
<organism evidence="1">
    <name type="scientific">marine metagenome</name>
    <dbReference type="NCBI Taxonomy" id="408172"/>
    <lineage>
        <taxon>unclassified sequences</taxon>
        <taxon>metagenomes</taxon>
        <taxon>ecological metagenomes</taxon>
    </lineage>
</organism>
<dbReference type="AlphaFoldDB" id="A0A382MMH7"/>
<dbReference type="Gene3D" id="3.30.300.20">
    <property type="match status" value="1"/>
</dbReference>
<protein>
    <recommendedName>
        <fullName evidence="2">Osmotically inducible protein OsmC</fullName>
    </recommendedName>
</protein>
<dbReference type="EMBL" id="UINC01094446">
    <property type="protein sequence ID" value="SVC49688.1"/>
    <property type="molecule type" value="Genomic_DNA"/>
</dbReference>
<feature type="non-terminal residue" evidence="1">
    <location>
        <position position="76"/>
    </location>
</feature>